<organism evidence="2 3">
    <name type="scientific">Diploscapter pachys</name>
    <dbReference type="NCBI Taxonomy" id="2018661"/>
    <lineage>
        <taxon>Eukaryota</taxon>
        <taxon>Metazoa</taxon>
        <taxon>Ecdysozoa</taxon>
        <taxon>Nematoda</taxon>
        <taxon>Chromadorea</taxon>
        <taxon>Rhabditida</taxon>
        <taxon>Rhabditina</taxon>
        <taxon>Rhabditomorpha</taxon>
        <taxon>Rhabditoidea</taxon>
        <taxon>Rhabditidae</taxon>
        <taxon>Diploscapter</taxon>
    </lineage>
</organism>
<accession>A0A2A2JGL3</accession>
<reference evidence="2 3" key="1">
    <citation type="journal article" date="2017" name="Curr. Biol.">
        <title>Genome architecture and evolution of a unichromosomal asexual nematode.</title>
        <authorList>
            <person name="Fradin H."/>
            <person name="Zegar C."/>
            <person name="Gutwein M."/>
            <person name="Lucas J."/>
            <person name="Kovtun M."/>
            <person name="Corcoran D."/>
            <person name="Baugh L.R."/>
            <person name="Kiontke K."/>
            <person name="Gunsalus K."/>
            <person name="Fitch D.H."/>
            <person name="Piano F."/>
        </authorList>
    </citation>
    <scope>NUCLEOTIDE SEQUENCE [LARGE SCALE GENOMIC DNA]</scope>
    <source>
        <strain evidence="2">PF1309</strain>
    </source>
</reference>
<name>A0A2A2JGL3_9BILA</name>
<dbReference type="Proteomes" id="UP000218231">
    <property type="component" value="Unassembled WGS sequence"/>
</dbReference>
<evidence type="ECO:0000313" key="3">
    <source>
        <dbReference type="Proteomes" id="UP000218231"/>
    </source>
</evidence>
<evidence type="ECO:0000256" key="1">
    <source>
        <dbReference type="SAM" id="MobiDB-lite"/>
    </source>
</evidence>
<comment type="caution">
    <text evidence="2">The sequence shown here is derived from an EMBL/GenBank/DDBJ whole genome shotgun (WGS) entry which is preliminary data.</text>
</comment>
<gene>
    <name evidence="2" type="ORF">WR25_02270</name>
</gene>
<protein>
    <submittedName>
        <fullName evidence="2">Uncharacterized protein</fullName>
    </submittedName>
</protein>
<dbReference type="AlphaFoldDB" id="A0A2A2JGL3"/>
<feature type="region of interest" description="Disordered" evidence="1">
    <location>
        <begin position="40"/>
        <end position="101"/>
    </location>
</feature>
<evidence type="ECO:0000313" key="2">
    <source>
        <dbReference type="EMBL" id="PAV60850.1"/>
    </source>
</evidence>
<dbReference type="EMBL" id="LIAE01010445">
    <property type="protein sequence ID" value="PAV60850.1"/>
    <property type="molecule type" value="Genomic_DNA"/>
</dbReference>
<proteinExistence type="predicted"/>
<sequence>MARTLHTDYMIQDLDKRTKAADEERASELWRDRGMERREWVDGEKMTDRARKQGKGGGDKEVGRQREERHCRDNRGRREEIIDSKREKETRGKYDRRRGEGCDIKKGRQKVPEGLDSITAIEILVHSYP</sequence>
<keyword evidence="3" id="KW-1185">Reference proteome</keyword>